<dbReference type="PANTHER" id="PTHR32208:SF93">
    <property type="entry name" value="ALDEHYDE OXIDASE GLOX1"/>
    <property type="match status" value="1"/>
</dbReference>
<dbReference type="Pfam" id="PF07250">
    <property type="entry name" value="Glyoxal_oxid_N"/>
    <property type="match status" value="1"/>
</dbReference>
<dbReference type="Gene3D" id="2.130.10.80">
    <property type="entry name" value="Galactose oxidase/kelch, beta-propeller"/>
    <property type="match status" value="1"/>
</dbReference>
<dbReference type="InterPro" id="IPR015202">
    <property type="entry name" value="GO-like_E_set"/>
</dbReference>
<organism evidence="5">
    <name type="scientific">Linum grandiflorum</name>
    <dbReference type="NCBI Taxonomy" id="559336"/>
    <lineage>
        <taxon>Eukaryota</taxon>
        <taxon>Viridiplantae</taxon>
        <taxon>Streptophyta</taxon>
        <taxon>Embryophyta</taxon>
        <taxon>Tracheophyta</taxon>
        <taxon>Spermatophyta</taxon>
        <taxon>Magnoliopsida</taxon>
        <taxon>eudicotyledons</taxon>
        <taxon>Gunneridae</taxon>
        <taxon>Pentapetalae</taxon>
        <taxon>rosids</taxon>
        <taxon>fabids</taxon>
        <taxon>Malpighiales</taxon>
        <taxon>Linaceae</taxon>
        <taxon>Linum</taxon>
    </lineage>
</organism>
<dbReference type="SUPFAM" id="SSF81296">
    <property type="entry name" value="E set domains"/>
    <property type="match status" value="1"/>
</dbReference>
<dbReference type="InterPro" id="IPR011043">
    <property type="entry name" value="Gal_Oxase/kelch_b-propeller"/>
</dbReference>
<name>G9M8U7_9ROSI</name>
<dbReference type="PANTHER" id="PTHR32208">
    <property type="entry name" value="SECRETED PROTEIN-RELATED"/>
    <property type="match status" value="1"/>
</dbReference>
<evidence type="ECO:0000256" key="2">
    <source>
        <dbReference type="SAM" id="SignalP"/>
    </source>
</evidence>
<dbReference type="InterPro" id="IPR009880">
    <property type="entry name" value="Glyoxal_oxidase_N"/>
</dbReference>
<proteinExistence type="evidence at transcript level"/>
<dbReference type="InterPro" id="IPR013783">
    <property type="entry name" value="Ig-like_fold"/>
</dbReference>
<reference evidence="5" key="1">
    <citation type="journal article" date="2012" name="Plant J.">
        <title>Isolation of the floral morph-related genes in heterostylous flax (Linum grandiflorum): the genetic polymorphism and the transcriptional and post-transcriptional regulations of the S locus.</title>
        <authorList>
            <person name="Ushijima K."/>
            <person name="Nakano R."/>
            <person name="Bando M."/>
            <person name="Shigezane Y."/>
            <person name="Ikeda K."/>
            <person name="Namba Y."/>
            <person name="Kume S."/>
            <person name="Kitabata T."/>
            <person name="Mori H."/>
            <person name="Kubo Y."/>
        </authorList>
    </citation>
    <scope>NUCLEOTIDE SEQUENCE</scope>
    <source>
        <tissue evidence="5">Pollen</tissue>
    </source>
</reference>
<evidence type="ECO:0000259" key="3">
    <source>
        <dbReference type="Pfam" id="PF07250"/>
    </source>
</evidence>
<protein>
    <submittedName>
        <fullName evidence="5">Glyoxal oxidase 4</fullName>
    </submittedName>
</protein>
<feature type="domain" description="Galactose oxidase-like Early set" evidence="4">
    <location>
        <begin position="542"/>
        <end position="640"/>
    </location>
</feature>
<evidence type="ECO:0000313" key="5">
    <source>
        <dbReference type="EMBL" id="BAL41453.1"/>
    </source>
</evidence>
<dbReference type="InterPro" id="IPR014756">
    <property type="entry name" value="Ig_E-set"/>
</dbReference>
<dbReference type="CDD" id="cd02851">
    <property type="entry name" value="E_set_GO_C"/>
    <property type="match status" value="1"/>
</dbReference>
<feature type="signal peptide" evidence="2">
    <location>
        <begin position="1"/>
        <end position="22"/>
    </location>
</feature>
<gene>
    <name evidence="5" type="primary">GLX4</name>
</gene>
<accession>G9M8U7</accession>
<feature type="domain" description="Glyoxal oxidase N-terminal" evidence="3">
    <location>
        <begin position="136"/>
        <end position="525"/>
    </location>
</feature>
<dbReference type="AlphaFoldDB" id="G9M8U7"/>
<dbReference type="EMBL" id="AB618050">
    <property type="protein sequence ID" value="BAL41453.1"/>
    <property type="molecule type" value="mRNA"/>
</dbReference>
<keyword evidence="1 2" id="KW-0732">Signal</keyword>
<dbReference type="InterPro" id="IPR037293">
    <property type="entry name" value="Gal_Oxidase_central_sf"/>
</dbReference>
<dbReference type="Pfam" id="PF09118">
    <property type="entry name" value="GO-like_E_set"/>
    <property type="match status" value="1"/>
</dbReference>
<evidence type="ECO:0000256" key="1">
    <source>
        <dbReference type="ARBA" id="ARBA00022729"/>
    </source>
</evidence>
<dbReference type="Gene3D" id="2.60.40.10">
    <property type="entry name" value="Immunoglobulins"/>
    <property type="match status" value="1"/>
</dbReference>
<sequence length="641" mass="70907">MELSFLRPSLLFLCLFFLSVSSHEQPVADSPAEFLAQNHPADPPGQVVDPNMLNEKKVLGPHEKFGDPFGNPQDYKDKKLPDDIGTPGLTKTETKDFVAGGISPGAAPEVEAEISLADEFKGKFELFSENSGVNAMHALVMPNSDHVLMYDATIWRISNITMPNGECRILDKNTGEKDCYAHSVLFNTKTKELIPLMLHTDTWCSSGGLTLEGNIVSTGGFQGGANTVRYLEGTPLNWKEYPAALSAPRWYSTQAQLADGRMIVVGGRDAQSFEYIPQEGTSNQKPFFFDFLKQTFDPDENNLYPFVFLSTDKNVFIFANNRSVLLNPDTNAVVKEFPVLPGGHRNYPASGMAVLLPLVVKTNEPNEVVEAEVLVCGGSAHIDSYTAASKDMFYEALEDCGRLMITTPNSNWRKELMPTPRIMGDMVILPTGEILMMNGAKRGAAGWGFAREPNFAPVLFNYNSPDKKQLFVELTPSTIPRMYHSTSVVLPDGKVLVAGSNTNNGYIYDAMYPTELRVEKFIPPYFDPKRADKKPKIIPDGCPKNIAFGQEVTVKIELKEAKILLENFKVSIYVPAFTTHGVSMNQRLIMLLVKDAVLVSEGRYDVKVMGPPNSAVAPTGYYMLSVVHNMLPSETVWVQIK</sequence>
<dbReference type="SUPFAM" id="SSF50965">
    <property type="entry name" value="Galactose oxidase, central domain"/>
    <property type="match status" value="1"/>
</dbReference>
<evidence type="ECO:0000259" key="4">
    <source>
        <dbReference type="Pfam" id="PF09118"/>
    </source>
</evidence>
<feature type="chain" id="PRO_5003523357" evidence="2">
    <location>
        <begin position="23"/>
        <end position="641"/>
    </location>
</feature>